<dbReference type="EMBL" id="BSDR01000001">
    <property type="protein sequence ID" value="GLI33086.1"/>
    <property type="molecule type" value="Genomic_DNA"/>
</dbReference>
<dbReference type="Proteomes" id="UP001144372">
    <property type="component" value="Unassembled WGS sequence"/>
</dbReference>
<sequence>MWTISNILERHDYRLRTIEKSKVQKNGEHRRDLRKRQRGEQGRRCGSSNLANQYGYDSCLEGHHATANLMTGIYEKGVKPCEKQKAALEQRLQRSLKLPLYDILTQPKTAI</sequence>
<evidence type="ECO:0000313" key="2">
    <source>
        <dbReference type="EMBL" id="GLI33086.1"/>
    </source>
</evidence>
<feature type="region of interest" description="Disordered" evidence="1">
    <location>
        <begin position="20"/>
        <end position="47"/>
    </location>
</feature>
<comment type="caution">
    <text evidence="2">The sequence shown here is derived from an EMBL/GenBank/DDBJ whole genome shotgun (WGS) entry which is preliminary data.</text>
</comment>
<keyword evidence="3" id="KW-1185">Reference proteome</keyword>
<protein>
    <submittedName>
        <fullName evidence="2">Uncharacterized protein</fullName>
    </submittedName>
</protein>
<evidence type="ECO:0000256" key="1">
    <source>
        <dbReference type="SAM" id="MobiDB-lite"/>
    </source>
</evidence>
<name>A0A9W6D4M4_9BACT</name>
<accession>A0A9W6D4M4</accession>
<gene>
    <name evidence="2" type="ORF">DAMNIGENAA_05190</name>
</gene>
<reference evidence="2" key="1">
    <citation type="submission" date="2022-12" db="EMBL/GenBank/DDBJ databases">
        <title>Reference genome sequencing for broad-spectrum identification of bacterial and archaeal isolates by mass spectrometry.</title>
        <authorList>
            <person name="Sekiguchi Y."/>
            <person name="Tourlousse D.M."/>
        </authorList>
    </citation>
    <scope>NUCLEOTIDE SEQUENCE</scope>
    <source>
        <strain evidence="2">ASRB1</strain>
    </source>
</reference>
<dbReference type="RefSeq" id="WP_281792104.1">
    <property type="nucleotide sequence ID" value="NZ_BSDR01000001.1"/>
</dbReference>
<organism evidence="2 3">
    <name type="scientific">Desulforhabdus amnigena</name>
    <dbReference type="NCBI Taxonomy" id="40218"/>
    <lineage>
        <taxon>Bacteria</taxon>
        <taxon>Pseudomonadati</taxon>
        <taxon>Thermodesulfobacteriota</taxon>
        <taxon>Syntrophobacteria</taxon>
        <taxon>Syntrophobacterales</taxon>
        <taxon>Syntrophobacteraceae</taxon>
        <taxon>Desulforhabdus</taxon>
    </lineage>
</organism>
<dbReference type="AlphaFoldDB" id="A0A9W6D4M4"/>
<evidence type="ECO:0000313" key="3">
    <source>
        <dbReference type="Proteomes" id="UP001144372"/>
    </source>
</evidence>
<feature type="compositionally biased region" description="Basic and acidic residues" evidence="1">
    <location>
        <begin position="20"/>
        <end position="31"/>
    </location>
</feature>
<proteinExistence type="predicted"/>